<evidence type="ECO:0000313" key="18">
    <source>
        <dbReference type="Proteomes" id="UP000663852"/>
    </source>
</evidence>
<dbReference type="InterPro" id="IPR057755">
    <property type="entry name" value="UNC5A-D-like_N"/>
</dbReference>
<organism evidence="17 18">
    <name type="scientific">Adineta ricciae</name>
    <name type="common">Rotifer</name>
    <dbReference type="NCBI Taxonomy" id="249248"/>
    <lineage>
        <taxon>Eukaryota</taxon>
        <taxon>Metazoa</taxon>
        <taxon>Spiralia</taxon>
        <taxon>Gnathifera</taxon>
        <taxon>Rotifera</taxon>
        <taxon>Eurotatoria</taxon>
        <taxon>Bdelloidea</taxon>
        <taxon>Adinetida</taxon>
        <taxon>Adinetidae</taxon>
        <taxon>Adineta</taxon>
    </lineage>
</organism>
<protein>
    <recommendedName>
        <fullName evidence="19">Netrin receptor UNC5</fullName>
    </recommendedName>
</protein>
<evidence type="ECO:0000259" key="15">
    <source>
        <dbReference type="PROSITE" id="PS50835"/>
    </source>
</evidence>
<gene>
    <name evidence="17" type="ORF">EDS130_LOCUS14007</name>
</gene>
<dbReference type="InterPro" id="IPR011029">
    <property type="entry name" value="DEATH-like_dom_sf"/>
</dbReference>
<keyword evidence="4" id="KW-0217">Developmental protein</keyword>
<sequence length="1384" mass="158600">MQPLIEQPQFLLEPKSLYIFENQPIQLECKAIRTRQIFFNCDNKWVPENEHIKSTEINDRGVNVIITKIQLTVEQVESNAYKCFCQAWSATGGTLKSRTATIEIAYLDKIFEWEPLKTDSVIGKSVELRCRPPSGNPYPKVTWLKDNRPVEINRNGRFILSNENSLLIAQVRKIDAGNYTCVASNIAGSYSSEPAELIVHDNRGWSDWQPFSECKGIPCSTGRQRRVRTCLNPPTVTNRPSCDGEHMQERECPVPCLQDSPKVQDVPISEWSTCVGSPCQIGKQKRVRLCSKQTPCNTEEIEERDCSVPCTNSNTSNGIYSDWTNWSTCRLPECRSSRTRQCLQEPCRDYLIETRSCKENFCSSTFVSSSTLNAVVYSSAGIGVLIFLLLAILFVIICCRRRQRLPTKKARSNCIPTANTCGGCHIEKNDYPFYYSIQQDTNSTRSCASHNNTISLTNSDVGVERERFHFFNDSPSNFSNQNHLNFVYEKILQTLPAHTDLRYFAVSILNNTGCQLKIPHTGIKLTIPEDAVLLDEDHLIYVALLTAENQMPTLTTNQTRLSPVILIGPSDITLVKPAVLSFEHTAVLDTAWKYNLMFCDDSKHWRCILTYGQENISTPVHLQFAHDQQAFILFENIGAYALIGESILNQQASKYIQMACFYGQSALRLRFFDKTSDAFEHCLNEETAMKSFLCDQPKQFIIHDNQDQICMNVDLELSTMSRINIGYKEIPFASFWTNRIERSCFIFLIPNLQPNQADPDKNCMEQFTIHVDVYQPNIFTSALHTRLLINTHNLQYTSGWDATSMRPHHFPQTSEKPSRLPTVIRQKLCQILDPPTTLGNDWRMFASNLLGISYLQYFATKTSPTEHLLTLWDARQESFVNMINVLNQIGRSDAACVIIAHMNITNPSQDADVTLLCYEIRLLQENDTVFVYFFKNTSPNGVWHRMKVRDGDRLVILNGEETLRKTQENVHSILTDKTFSFTFQVVWHPELYIQLENNTEEILRNMLEIDNFFKIIGVGLNMEREIYWIWVSMKMLAIENPNIQKLRFWGKIFGMRNDYYIVEADFHSFDEIDSNDSEFITYQSMFSAEEETNMTTNKKIPPELAGEGVNEKIIYVSTGIDQPFVQLPLVTPEQIELSRQIQRFFTGDLEAAVLSPSGFPGVEKHLLRAQIQRVSAGTQIAPKDYFRVSIRDESEEEEEESSSEDSNVQNIKFKINDDFKGHTIENLALSSGEYWVHCVPYLYEQGRHIYYSQLDGNAKPKTHVHSFSSLNDDIAIDECHSAWSIGITSTCVPTYAKAFVRSNRWPGAFTVGDRHRFENIYIGWGLKNFNECSQASMINIFPQNEYKFDLIEKDDPTVEEENALFKSSILLSPDDNEEFEDNIE</sequence>
<dbReference type="EMBL" id="CAJNOJ010000056">
    <property type="protein sequence ID" value="CAF0983665.1"/>
    <property type="molecule type" value="Genomic_DNA"/>
</dbReference>
<dbReference type="Gene3D" id="2.20.100.10">
    <property type="entry name" value="Thrombospondin type-1 (TSP1) repeat"/>
    <property type="match status" value="1"/>
</dbReference>
<dbReference type="InterPro" id="IPR003598">
    <property type="entry name" value="Ig_sub2"/>
</dbReference>
<dbReference type="GO" id="GO:0035082">
    <property type="term" value="P:axoneme assembly"/>
    <property type="evidence" value="ECO:0007669"/>
    <property type="project" value="TreeGrafter"/>
</dbReference>
<evidence type="ECO:0000256" key="13">
    <source>
        <dbReference type="ARBA" id="ARBA00023319"/>
    </source>
</evidence>
<dbReference type="Gene3D" id="1.10.533.10">
    <property type="entry name" value="Death Domain, Fas"/>
    <property type="match status" value="1"/>
</dbReference>
<keyword evidence="6" id="KW-0969">Cilium</keyword>
<evidence type="ECO:0000256" key="4">
    <source>
        <dbReference type="ARBA" id="ARBA00022473"/>
    </source>
</evidence>
<feature type="transmembrane region" description="Helical" evidence="14">
    <location>
        <begin position="374"/>
        <end position="399"/>
    </location>
</feature>
<dbReference type="Pfam" id="PF00791">
    <property type="entry name" value="ZU5"/>
    <property type="match status" value="1"/>
</dbReference>
<name>A0A814FR79_ADIRI</name>
<dbReference type="Gene3D" id="2.60.220.30">
    <property type="match status" value="1"/>
</dbReference>
<dbReference type="Pfam" id="PF25609">
    <property type="entry name" value="Unc5_NetrinR_N"/>
    <property type="match status" value="1"/>
</dbReference>
<evidence type="ECO:0000256" key="7">
    <source>
        <dbReference type="ARBA" id="ARBA00023136"/>
    </source>
</evidence>
<reference evidence="17" key="1">
    <citation type="submission" date="2021-02" db="EMBL/GenBank/DDBJ databases">
        <authorList>
            <person name="Nowell W R."/>
        </authorList>
    </citation>
    <scope>NUCLEOTIDE SEQUENCE</scope>
</reference>
<dbReference type="GO" id="GO:0060294">
    <property type="term" value="P:cilium movement involved in cell motility"/>
    <property type="evidence" value="ECO:0007669"/>
    <property type="project" value="InterPro"/>
</dbReference>
<comment type="similarity">
    <text evidence="3">Belongs to the unc-5 family.</text>
</comment>
<keyword evidence="8" id="KW-1015">Disulfide bond</keyword>
<evidence type="ECO:0000256" key="8">
    <source>
        <dbReference type="ARBA" id="ARBA00023157"/>
    </source>
</evidence>
<evidence type="ECO:0000259" key="16">
    <source>
        <dbReference type="PROSITE" id="PS51145"/>
    </source>
</evidence>
<dbReference type="PANTHER" id="PTHR13159:SF0">
    <property type="entry name" value="RADIAL SPOKE HEAD 6 HOMOLOG A"/>
    <property type="match status" value="1"/>
</dbReference>
<dbReference type="InterPro" id="IPR036179">
    <property type="entry name" value="Ig-like_dom_sf"/>
</dbReference>
<proteinExistence type="inferred from homology"/>
<dbReference type="SUPFAM" id="SSF82895">
    <property type="entry name" value="TSP-1 type 1 repeat"/>
    <property type="match status" value="1"/>
</dbReference>
<feature type="domain" description="Ig-like" evidence="15">
    <location>
        <begin position="8"/>
        <end position="101"/>
    </location>
</feature>
<dbReference type="Proteomes" id="UP000663852">
    <property type="component" value="Unassembled WGS sequence"/>
</dbReference>
<keyword evidence="12" id="KW-0966">Cell projection</keyword>
<dbReference type="InterPro" id="IPR036383">
    <property type="entry name" value="TSP1_rpt_sf"/>
</dbReference>
<dbReference type="InterPro" id="IPR006802">
    <property type="entry name" value="Radial_spoke"/>
</dbReference>
<dbReference type="OrthoDB" id="5973910at2759"/>
<dbReference type="PROSITE" id="PS50835">
    <property type="entry name" value="IG_LIKE"/>
    <property type="match status" value="2"/>
</dbReference>
<evidence type="ECO:0000313" key="17">
    <source>
        <dbReference type="EMBL" id="CAF0983665.1"/>
    </source>
</evidence>
<dbReference type="SUPFAM" id="SSF48726">
    <property type="entry name" value="Immunoglobulin"/>
    <property type="match status" value="1"/>
</dbReference>
<evidence type="ECO:0000256" key="1">
    <source>
        <dbReference type="ARBA" id="ARBA00004430"/>
    </source>
</evidence>
<dbReference type="InterPro" id="IPR003599">
    <property type="entry name" value="Ig_sub"/>
</dbReference>
<dbReference type="GO" id="GO:0001534">
    <property type="term" value="C:radial spoke"/>
    <property type="evidence" value="ECO:0007669"/>
    <property type="project" value="InterPro"/>
</dbReference>
<dbReference type="SMART" id="SM00409">
    <property type="entry name" value="IG"/>
    <property type="match status" value="2"/>
</dbReference>
<dbReference type="Pfam" id="PF13927">
    <property type="entry name" value="Ig_3"/>
    <property type="match status" value="1"/>
</dbReference>
<dbReference type="PROSITE" id="PS50092">
    <property type="entry name" value="TSP1"/>
    <property type="match status" value="2"/>
</dbReference>
<dbReference type="SMART" id="SM00218">
    <property type="entry name" value="ZU5"/>
    <property type="match status" value="1"/>
</dbReference>
<dbReference type="SMART" id="SM00408">
    <property type="entry name" value="IGc2"/>
    <property type="match status" value="1"/>
</dbReference>
<dbReference type="SMART" id="SM00209">
    <property type="entry name" value="TSP1"/>
    <property type="match status" value="3"/>
</dbReference>
<evidence type="ECO:0000256" key="14">
    <source>
        <dbReference type="SAM" id="Phobius"/>
    </source>
</evidence>
<evidence type="ECO:0000256" key="3">
    <source>
        <dbReference type="ARBA" id="ARBA00009844"/>
    </source>
</evidence>
<evidence type="ECO:0000256" key="12">
    <source>
        <dbReference type="ARBA" id="ARBA00023273"/>
    </source>
</evidence>
<dbReference type="SMART" id="SM00005">
    <property type="entry name" value="DEATH"/>
    <property type="match status" value="1"/>
</dbReference>
<comment type="caution">
    <text evidence="17">The sequence shown here is derived from an EMBL/GenBank/DDBJ whole genome shotgun (WGS) entry which is preliminary data.</text>
</comment>
<evidence type="ECO:0000256" key="6">
    <source>
        <dbReference type="ARBA" id="ARBA00023069"/>
    </source>
</evidence>
<keyword evidence="5" id="KW-0963">Cytoplasm</keyword>
<comment type="subcellular location">
    <subcellularLocation>
        <location evidence="1">Cytoplasm</location>
        <location evidence="1">Cytoskeleton</location>
        <location evidence="1">Cilium axoneme</location>
    </subcellularLocation>
    <subcellularLocation>
        <location evidence="2">Membrane</location>
        <topology evidence="2">Single-pass type I membrane protein</topology>
    </subcellularLocation>
</comment>
<dbReference type="GO" id="GO:0007165">
    <property type="term" value="P:signal transduction"/>
    <property type="evidence" value="ECO:0007669"/>
    <property type="project" value="InterPro"/>
</dbReference>
<keyword evidence="9" id="KW-0675">Receptor</keyword>
<dbReference type="FunFam" id="2.60.40.10:FF:000032">
    <property type="entry name" value="palladin isoform X1"/>
    <property type="match status" value="1"/>
</dbReference>
<accession>A0A814FR79</accession>
<evidence type="ECO:0000256" key="11">
    <source>
        <dbReference type="ARBA" id="ARBA00023212"/>
    </source>
</evidence>
<keyword evidence="11" id="KW-0206">Cytoskeleton</keyword>
<keyword evidence="13" id="KW-0393">Immunoglobulin domain</keyword>
<evidence type="ECO:0000256" key="10">
    <source>
        <dbReference type="ARBA" id="ARBA00023180"/>
    </source>
</evidence>
<evidence type="ECO:0000256" key="9">
    <source>
        <dbReference type="ARBA" id="ARBA00023170"/>
    </source>
</evidence>
<keyword evidence="10" id="KW-0325">Glycoprotein</keyword>
<dbReference type="InterPro" id="IPR013783">
    <property type="entry name" value="Ig-like_fold"/>
</dbReference>
<dbReference type="InterPro" id="IPR000906">
    <property type="entry name" value="ZU5_dom"/>
</dbReference>
<dbReference type="Gene3D" id="2.60.40.10">
    <property type="entry name" value="Immunoglobulins"/>
    <property type="match status" value="2"/>
</dbReference>
<dbReference type="InterPro" id="IPR000488">
    <property type="entry name" value="Death_dom"/>
</dbReference>
<dbReference type="GO" id="GO:0016020">
    <property type="term" value="C:membrane"/>
    <property type="evidence" value="ECO:0007669"/>
    <property type="project" value="UniProtKB-SubCell"/>
</dbReference>
<dbReference type="InterPro" id="IPR007110">
    <property type="entry name" value="Ig-like_dom"/>
</dbReference>
<evidence type="ECO:0008006" key="19">
    <source>
        <dbReference type="Google" id="ProtNLM"/>
    </source>
</evidence>
<dbReference type="PROSITE" id="PS51145">
    <property type="entry name" value="ZU5"/>
    <property type="match status" value="1"/>
</dbReference>
<evidence type="ECO:0000256" key="2">
    <source>
        <dbReference type="ARBA" id="ARBA00004479"/>
    </source>
</evidence>
<evidence type="ECO:0000256" key="5">
    <source>
        <dbReference type="ARBA" id="ARBA00022490"/>
    </source>
</evidence>
<dbReference type="SUPFAM" id="SSF47986">
    <property type="entry name" value="DEATH domain"/>
    <property type="match status" value="1"/>
</dbReference>
<feature type="domain" description="ZU5" evidence="16">
    <location>
        <begin position="503"/>
        <end position="636"/>
    </location>
</feature>
<keyword evidence="7 14" id="KW-0472">Membrane</keyword>
<dbReference type="Pfam" id="PF00531">
    <property type="entry name" value="Death"/>
    <property type="match status" value="1"/>
</dbReference>
<dbReference type="PANTHER" id="PTHR13159">
    <property type="entry name" value="RADIAL SPOKEHEAD-RELATED"/>
    <property type="match status" value="1"/>
</dbReference>
<dbReference type="Pfam" id="PF04712">
    <property type="entry name" value="Radial_spoke"/>
    <property type="match status" value="1"/>
</dbReference>
<dbReference type="InterPro" id="IPR000884">
    <property type="entry name" value="TSP1_rpt"/>
</dbReference>
<keyword evidence="14" id="KW-1133">Transmembrane helix</keyword>
<feature type="domain" description="Ig-like" evidence="15">
    <location>
        <begin position="123"/>
        <end position="198"/>
    </location>
</feature>
<keyword evidence="14" id="KW-0812">Transmembrane</keyword>